<protein>
    <submittedName>
        <fullName evidence="3">Lysophospholipase L1-like esterase</fullName>
    </submittedName>
</protein>
<evidence type="ECO:0000259" key="2">
    <source>
        <dbReference type="Pfam" id="PF13472"/>
    </source>
</evidence>
<accession>A0A3D9SF40</accession>
<dbReference type="OrthoDB" id="252349at2"/>
<dbReference type="SUPFAM" id="SSF52266">
    <property type="entry name" value="SGNH hydrolase"/>
    <property type="match status" value="1"/>
</dbReference>
<feature type="transmembrane region" description="Helical" evidence="1">
    <location>
        <begin position="12"/>
        <end position="32"/>
    </location>
</feature>
<proteinExistence type="predicted"/>
<feature type="domain" description="SGNH hydrolase-type esterase" evidence="2">
    <location>
        <begin position="70"/>
        <end position="265"/>
    </location>
</feature>
<evidence type="ECO:0000313" key="3">
    <source>
        <dbReference type="EMBL" id="REE88591.1"/>
    </source>
</evidence>
<dbReference type="PANTHER" id="PTHR30383">
    <property type="entry name" value="THIOESTERASE 1/PROTEASE 1/LYSOPHOSPHOLIPASE L1"/>
    <property type="match status" value="1"/>
</dbReference>
<dbReference type="EMBL" id="QTTN01000008">
    <property type="protein sequence ID" value="REE88591.1"/>
    <property type="molecule type" value="Genomic_DNA"/>
</dbReference>
<dbReference type="PANTHER" id="PTHR30383:SF27">
    <property type="entry name" value="SPORE GERMINATION LIPASE LIPC"/>
    <property type="match status" value="1"/>
</dbReference>
<dbReference type="InterPro" id="IPR051532">
    <property type="entry name" value="Ester_Hydrolysis_Enzymes"/>
</dbReference>
<keyword evidence="4" id="KW-1185">Reference proteome</keyword>
<dbReference type="RefSeq" id="WP_116188691.1">
    <property type="nucleotide sequence ID" value="NZ_QTTN01000008.1"/>
</dbReference>
<keyword evidence="1" id="KW-0812">Transmembrane</keyword>
<reference evidence="3 4" key="1">
    <citation type="submission" date="2018-08" db="EMBL/GenBank/DDBJ databases">
        <title>Genomic Encyclopedia of Type Strains, Phase III (KMG-III): the genomes of soil and plant-associated and newly described type strains.</title>
        <authorList>
            <person name="Whitman W."/>
        </authorList>
    </citation>
    <scope>NUCLEOTIDE SEQUENCE [LARGE SCALE GENOMIC DNA]</scope>
    <source>
        <strain evidence="3 4">CGMCC 1.10966</strain>
    </source>
</reference>
<name>A0A3D9SF40_9BACL</name>
<dbReference type="AlphaFoldDB" id="A0A3D9SF40"/>
<sequence length="277" mass="30143">MSRKSSNGLWRAIGISALASTIVLLAGFGYAVKDMIAPQASTYKGEPAAEPAPPAEETSLSNSKSITVAAIGDSLTKGTGDSTGEGYVKQVVALLKSKYSDIPVRLGNNLALNGLRADQLAHLLSTDKGYRYALQQANLIIFTIGGNDLFQIASGGSTNQSKGDISLEQVKAELPKGIERFKKVVTLIHDINPKAQVVYAGLYNPFFDLADMRDGSLQVQKWNEEAYTIMHQYPNMTMVPTFDLFERTIGTYLSNDHFHPNHDGYGQIAKRIVQSLE</sequence>
<dbReference type="InterPro" id="IPR013830">
    <property type="entry name" value="SGNH_hydro"/>
</dbReference>
<organism evidence="3 4">
    <name type="scientific">Paenibacillus taihuensis</name>
    <dbReference type="NCBI Taxonomy" id="1156355"/>
    <lineage>
        <taxon>Bacteria</taxon>
        <taxon>Bacillati</taxon>
        <taxon>Bacillota</taxon>
        <taxon>Bacilli</taxon>
        <taxon>Bacillales</taxon>
        <taxon>Paenibacillaceae</taxon>
        <taxon>Paenibacillus</taxon>
    </lineage>
</organism>
<comment type="caution">
    <text evidence="3">The sequence shown here is derived from an EMBL/GenBank/DDBJ whole genome shotgun (WGS) entry which is preliminary data.</text>
</comment>
<evidence type="ECO:0000256" key="1">
    <source>
        <dbReference type="SAM" id="Phobius"/>
    </source>
</evidence>
<dbReference type="InterPro" id="IPR036514">
    <property type="entry name" value="SGNH_hydro_sf"/>
</dbReference>
<gene>
    <name evidence="3" type="ORF">A8990_10887</name>
</gene>
<dbReference type="Pfam" id="PF13472">
    <property type="entry name" value="Lipase_GDSL_2"/>
    <property type="match status" value="1"/>
</dbReference>
<keyword evidence="1" id="KW-0472">Membrane</keyword>
<keyword evidence="1" id="KW-1133">Transmembrane helix</keyword>
<dbReference type="Proteomes" id="UP000256304">
    <property type="component" value="Unassembled WGS sequence"/>
</dbReference>
<dbReference type="GO" id="GO:0004622">
    <property type="term" value="F:phosphatidylcholine lysophospholipase activity"/>
    <property type="evidence" value="ECO:0007669"/>
    <property type="project" value="TreeGrafter"/>
</dbReference>
<dbReference type="Gene3D" id="3.40.50.1110">
    <property type="entry name" value="SGNH hydrolase"/>
    <property type="match status" value="1"/>
</dbReference>
<evidence type="ECO:0000313" key="4">
    <source>
        <dbReference type="Proteomes" id="UP000256304"/>
    </source>
</evidence>